<dbReference type="EMBL" id="JAVRHT010000006">
    <property type="protein sequence ID" value="MDT0630942.1"/>
    <property type="molecule type" value="Genomic_DNA"/>
</dbReference>
<comment type="caution">
    <text evidence="12">The sequence shown here is derived from an EMBL/GenBank/DDBJ whole genome shotgun (WGS) entry which is preliminary data.</text>
</comment>
<feature type="domain" description="Mechanosensitive ion channel MscS" evidence="9">
    <location>
        <begin position="136"/>
        <end position="202"/>
    </location>
</feature>
<evidence type="ECO:0000259" key="10">
    <source>
        <dbReference type="Pfam" id="PF21082"/>
    </source>
</evidence>
<dbReference type="Pfam" id="PF00924">
    <property type="entry name" value="MS_channel_2nd"/>
    <property type="match status" value="1"/>
</dbReference>
<dbReference type="InterPro" id="IPR006685">
    <property type="entry name" value="MscS_channel_2nd"/>
</dbReference>
<keyword evidence="13" id="KW-1185">Reference proteome</keyword>
<evidence type="ECO:0000256" key="2">
    <source>
        <dbReference type="ARBA" id="ARBA00008017"/>
    </source>
</evidence>
<dbReference type="SUPFAM" id="SSF82689">
    <property type="entry name" value="Mechanosensitive channel protein MscS (YggB), C-terminal domain"/>
    <property type="match status" value="1"/>
</dbReference>
<feature type="transmembrane region" description="Helical" evidence="8">
    <location>
        <begin position="112"/>
        <end position="134"/>
    </location>
</feature>
<sequence length="347" mass="36743">MQTAPPAPDSAAVDSLVLQPLDVSDAASGLWIKLGEWYEGLVVLLPNLFVAVLIVVAAAFLARLARRVVSALLLRVTDHAPQARNVVELLSTLAYVAVLAVGLFLALRVIGLSGVVTTLLAGAGIVGLALGFAFQDIAANFIAGVLMAVRNPFVVGQIIESNGFMGTVKEISLRSTVIDTFAGQKVIVPNAKVFGDPIVNYSARLDRRVDVACGVGYGDDLEHAERVAVRAIEGLDGIARDKPVQLYYSEFGDSSINFTLRFWVSFGKQTDFLDAQSRAIKAIKAAFDANGVTIPFPIRTLDFDPNGGVDLRSALKGSGGGAADGPQDDDDGRYDDAYGDPYDDGGR</sequence>
<evidence type="ECO:0000259" key="9">
    <source>
        <dbReference type="Pfam" id="PF00924"/>
    </source>
</evidence>
<dbReference type="InterPro" id="IPR049142">
    <property type="entry name" value="MS_channel_1st"/>
</dbReference>
<evidence type="ECO:0000256" key="1">
    <source>
        <dbReference type="ARBA" id="ARBA00004651"/>
    </source>
</evidence>
<dbReference type="InterPro" id="IPR045275">
    <property type="entry name" value="MscS_archaea/bacteria_type"/>
</dbReference>
<dbReference type="Gene3D" id="1.10.287.1260">
    <property type="match status" value="1"/>
</dbReference>
<dbReference type="InterPro" id="IPR011014">
    <property type="entry name" value="MscS_channel_TM-2"/>
</dbReference>
<dbReference type="InterPro" id="IPR023408">
    <property type="entry name" value="MscS_beta-dom_sf"/>
</dbReference>
<gene>
    <name evidence="12" type="ORF">RM540_04200</name>
</gene>
<keyword evidence="5 8" id="KW-1133">Transmembrane helix</keyword>
<feature type="domain" description="Mechanosensitive ion channel transmembrane helices 2/3" evidence="11">
    <location>
        <begin position="93"/>
        <end position="135"/>
    </location>
</feature>
<dbReference type="Pfam" id="PF21088">
    <property type="entry name" value="MS_channel_1st"/>
    <property type="match status" value="1"/>
</dbReference>
<keyword evidence="4 8" id="KW-0812">Transmembrane</keyword>
<name>A0ABU3BNS7_9BACT</name>
<comment type="subcellular location">
    <subcellularLocation>
        <location evidence="1">Cell membrane</location>
        <topology evidence="1">Multi-pass membrane protein</topology>
    </subcellularLocation>
</comment>
<reference evidence="12 13" key="1">
    <citation type="submission" date="2023-09" db="EMBL/GenBank/DDBJ databases">
        <authorList>
            <person name="Rey-Velasco X."/>
        </authorList>
    </citation>
    <scope>NUCLEOTIDE SEQUENCE [LARGE SCALE GENOMIC DNA]</scope>
    <source>
        <strain evidence="12 13">F394</strain>
    </source>
</reference>
<evidence type="ECO:0000256" key="6">
    <source>
        <dbReference type="ARBA" id="ARBA00023136"/>
    </source>
</evidence>
<evidence type="ECO:0000256" key="5">
    <source>
        <dbReference type="ARBA" id="ARBA00022989"/>
    </source>
</evidence>
<keyword evidence="3" id="KW-1003">Cell membrane</keyword>
<feature type="transmembrane region" description="Helical" evidence="8">
    <location>
        <begin position="41"/>
        <end position="65"/>
    </location>
</feature>
<evidence type="ECO:0000313" key="12">
    <source>
        <dbReference type="EMBL" id="MDT0630942.1"/>
    </source>
</evidence>
<feature type="domain" description="Mechanosensitive ion channel MscS C-terminal" evidence="10">
    <location>
        <begin position="210"/>
        <end position="293"/>
    </location>
</feature>
<organism evidence="12 13">
    <name type="scientific">Rubrivirga litoralis</name>
    <dbReference type="NCBI Taxonomy" id="3075598"/>
    <lineage>
        <taxon>Bacteria</taxon>
        <taxon>Pseudomonadati</taxon>
        <taxon>Rhodothermota</taxon>
        <taxon>Rhodothermia</taxon>
        <taxon>Rhodothermales</taxon>
        <taxon>Rubricoccaceae</taxon>
        <taxon>Rubrivirga</taxon>
    </lineage>
</organism>
<accession>A0ABU3BNS7</accession>
<feature type="compositionally biased region" description="Acidic residues" evidence="7">
    <location>
        <begin position="326"/>
        <end position="347"/>
    </location>
</feature>
<comment type="similarity">
    <text evidence="2">Belongs to the MscS (TC 1.A.23) family.</text>
</comment>
<evidence type="ECO:0000256" key="7">
    <source>
        <dbReference type="SAM" id="MobiDB-lite"/>
    </source>
</evidence>
<dbReference type="Gene3D" id="3.30.70.100">
    <property type="match status" value="1"/>
</dbReference>
<evidence type="ECO:0000256" key="8">
    <source>
        <dbReference type="SAM" id="Phobius"/>
    </source>
</evidence>
<dbReference type="Gene3D" id="2.30.30.60">
    <property type="match status" value="1"/>
</dbReference>
<feature type="transmembrane region" description="Helical" evidence="8">
    <location>
        <begin position="86"/>
        <end position="106"/>
    </location>
</feature>
<dbReference type="InterPro" id="IPR049278">
    <property type="entry name" value="MS_channel_C"/>
</dbReference>
<evidence type="ECO:0000256" key="4">
    <source>
        <dbReference type="ARBA" id="ARBA00022692"/>
    </source>
</evidence>
<keyword evidence="6 8" id="KW-0472">Membrane</keyword>
<evidence type="ECO:0000259" key="11">
    <source>
        <dbReference type="Pfam" id="PF21088"/>
    </source>
</evidence>
<dbReference type="InterPro" id="IPR010920">
    <property type="entry name" value="LSM_dom_sf"/>
</dbReference>
<dbReference type="Pfam" id="PF21082">
    <property type="entry name" value="MS_channel_3rd"/>
    <property type="match status" value="1"/>
</dbReference>
<dbReference type="Proteomes" id="UP001267426">
    <property type="component" value="Unassembled WGS sequence"/>
</dbReference>
<protein>
    <submittedName>
        <fullName evidence="12">Mechanosensitive ion channel family protein</fullName>
    </submittedName>
</protein>
<proteinExistence type="inferred from homology"/>
<dbReference type="SUPFAM" id="SSF82861">
    <property type="entry name" value="Mechanosensitive channel protein MscS (YggB), transmembrane region"/>
    <property type="match status" value="1"/>
</dbReference>
<dbReference type="InterPro" id="IPR011066">
    <property type="entry name" value="MscS_channel_C_sf"/>
</dbReference>
<evidence type="ECO:0000256" key="3">
    <source>
        <dbReference type="ARBA" id="ARBA00022475"/>
    </source>
</evidence>
<dbReference type="SUPFAM" id="SSF50182">
    <property type="entry name" value="Sm-like ribonucleoproteins"/>
    <property type="match status" value="1"/>
</dbReference>
<dbReference type="RefSeq" id="WP_311662279.1">
    <property type="nucleotide sequence ID" value="NZ_JAVRHT010000006.1"/>
</dbReference>
<evidence type="ECO:0000313" key="13">
    <source>
        <dbReference type="Proteomes" id="UP001267426"/>
    </source>
</evidence>
<feature type="region of interest" description="Disordered" evidence="7">
    <location>
        <begin position="314"/>
        <end position="347"/>
    </location>
</feature>
<dbReference type="PANTHER" id="PTHR30221:SF1">
    <property type="entry name" value="SMALL-CONDUCTANCE MECHANOSENSITIVE CHANNEL"/>
    <property type="match status" value="1"/>
</dbReference>
<dbReference type="PANTHER" id="PTHR30221">
    <property type="entry name" value="SMALL-CONDUCTANCE MECHANOSENSITIVE CHANNEL"/>
    <property type="match status" value="1"/>
</dbReference>